<name>A0A3P3VUN6_9MICO</name>
<dbReference type="GO" id="GO:0005886">
    <property type="term" value="C:plasma membrane"/>
    <property type="evidence" value="ECO:0007669"/>
    <property type="project" value="UniProtKB-SubCell"/>
</dbReference>
<keyword evidence="5 8" id="KW-1133">Transmembrane helix</keyword>
<feature type="transmembrane region" description="Helical" evidence="8">
    <location>
        <begin position="239"/>
        <end position="258"/>
    </location>
</feature>
<dbReference type="GO" id="GO:0008324">
    <property type="term" value="F:monoatomic cation transmembrane transporter activity"/>
    <property type="evidence" value="ECO:0007669"/>
    <property type="project" value="InterPro"/>
</dbReference>
<feature type="transmembrane region" description="Helical" evidence="8">
    <location>
        <begin position="70"/>
        <end position="94"/>
    </location>
</feature>
<dbReference type="EMBL" id="RQVS01000013">
    <property type="protein sequence ID" value="RRJ86037.1"/>
    <property type="molecule type" value="Genomic_DNA"/>
</dbReference>
<feature type="transmembrane region" description="Helical" evidence="8">
    <location>
        <begin position="413"/>
        <end position="437"/>
    </location>
</feature>
<sequence length="455" mass="48199">MSMQSPSRFAVLVFTAIIFFWSLLLWLPISAADGQATAYHEALFTAVSTICVTGLSVVDMGTHWSTFGNVVIFLGIEVGAVGVLTLASILGTVVTRKLGLKQRLIAASDGNALRLHRGAVSESQAVRLGEVGGVLVTVALSLIVIETVIALLILPVFIASDDYQHWWDAVAHSFYYAASAFTNTGFAPNPGGVEIFAGNAYFLGCLGLAVFLGSLGFPVIFSLARWVRTRQHLGVHVKLTIVTTTILFLLGWLVIWLLEVSNPKTIGGHDAAFGIFTGGFLSVMTRSGGFANVDINALNDQTIVVMDLLMFVGGGSASTAGGIKVTTLAILFLAAVAEARGVEDLQVFRRRIPVDVLRLAVAITLWAVTIVAVSSILVMQLSGAGLREAVFDTISAFATVGLTTGLTAEAPPAATMVLAVTMWLGRVGTVTFAAALASSERRQLYRLPEERIIVG</sequence>
<dbReference type="Proteomes" id="UP000274391">
    <property type="component" value="Unassembled WGS sequence"/>
</dbReference>
<evidence type="ECO:0000256" key="6">
    <source>
        <dbReference type="ARBA" id="ARBA00023065"/>
    </source>
</evidence>
<gene>
    <name evidence="9" type="ORF">EG850_10690</name>
</gene>
<keyword evidence="10" id="KW-1185">Reference proteome</keyword>
<dbReference type="AlphaFoldDB" id="A0A3P3VUN6"/>
<dbReference type="OrthoDB" id="9810952at2"/>
<keyword evidence="4 8" id="KW-0812">Transmembrane</keyword>
<accession>A0A3P3VUN6</accession>
<dbReference type="GO" id="GO:0030001">
    <property type="term" value="P:metal ion transport"/>
    <property type="evidence" value="ECO:0007669"/>
    <property type="project" value="UniProtKB-ARBA"/>
</dbReference>
<evidence type="ECO:0000256" key="7">
    <source>
        <dbReference type="ARBA" id="ARBA00023136"/>
    </source>
</evidence>
<reference evidence="9 10" key="1">
    <citation type="submission" date="2018-11" db="EMBL/GenBank/DDBJ databases">
        <title>YIM 102482-1 draft genome.</title>
        <authorList>
            <person name="Li G."/>
            <person name="Jiang Y."/>
        </authorList>
    </citation>
    <scope>NUCLEOTIDE SEQUENCE [LARGE SCALE GENOMIC DNA]</scope>
    <source>
        <strain evidence="9 10">YIM 102482-1</strain>
    </source>
</reference>
<evidence type="ECO:0000256" key="3">
    <source>
        <dbReference type="ARBA" id="ARBA00022475"/>
    </source>
</evidence>
<feature type="transmembrane region" description="Helical" evidence="8">
    <location>
        <begin position="200"/>
        <end position="227"/>
    </location>
</feature>
<keyword evidence="3" id="KW-1003">Cell membrane</keyword>
<evidence type="ECO:0000313" key="10">
    <source>
        <dbReference type="Proteomes" id="UP000274391"/>
    </source>
</evidence>
<keyword evidence="6" id="KW-0406">Ion transport</keyword>
<dbReference type="Pfam" id="PF02386">
    <property type="entry name" value="TrkH"/>
    <property type="match status" value="1"/>
</dbReference>
<feature type="transmembrane region" description="Helical" evidence="8">
    <location>
        <begin position="356"/>
        <end position="378"/>
    </location>
</feature>
<proteinExistence type="predicted"/>
<evidence type="ECO:0000313" key="9">
    <source>
        <dbReference type="EMBL" id="RRJ86037.1"/>
    </source>
</evidence>
<keyword evidence="7 8" id="KW-0472">Membrane</keyword>
<evidence type="ECO:0000256" key="4">
    <source>
        <dbReference type="ARBA" id="ARBA00022692"/>
    </source>
</evidence>
<comment type="caution">
    <text evidence="9">The sequence shown here is derived from an EMBL/GenBank/DDBJ whole genome shotgun (WGS) entry which is preliminary data.</text>
</comment>
<dbReference type="InterPro" id="IPR003445">
    <property type="entry name" value="Cat_transpt"/>
</dbReference>
<evidence type="ECO:0000256" key="5">
    <source>
        <dbReference type="ARBA" id="ARBA00022989"/>
    </source>
</evidence>
<evidence type="ECO:0000256" key="2">
    <source>
        <dbReference type="ARBA" id="ARBA00022448"/>
    </source>
</evidence>
<organism evidence="9 10">
    <name type="scientific">Gulosibacter macacae</name>
    <dbReference type="NCBI Taxonomy" id="2488791"/>
    <lineage>
        <taxon>Bacteria</taxon>
        <taxon>Bacillati</taxon>
        <taxon>Actinomycetota</taxon>
        <taxon>Actinomycetes</taxon>
        <taxon>Micrococcales</taxon>
        <taxon>Microbacteriaceae</taxon>
        <taxon>Gulosibacter</taxon>
    </lineage>
</organism>
<evidence type="ECO:0000256" key="8">
    <source>
        <dbReference type="SAM" id="Phobius"/>
    </source>
</evidence>
<dbReference type="PANTHER" id="PTHR32024:SF1">
    <property type="entry name" value="KTR SYSTEM POTASSIUM UPTAKE PROTEIN B"/>
    <property type="match status" value="1"/>
</dbReference>
<feature type="transmembrane region" description="Helical" evidence="8">
    <location>
        <begin position="134"/>
        <end position="158"/>
    </location>
</feature>
<protein>
    <submittedName>
        <fullName evidence="9">TrkH family potassium uptake protein</fullName>
    </submittedName>
</protein>
<evidence type="ECO:0000256" key="1">
    <source>
        <dbReference type="ARBA" id="ARBA00004651"/>
    </source>
</evidence>
<comment type="subcellular location">
    <subcellularLocation>
        <location evidence="1">Cell membrane</location>
        <topology evidence="1">Multi-pass membrane protein</topology>
    </subcellularLocation>
</comment>
<keyword evidence="2" id="KW-0813">Transport</keyword>
<dbReference type="PANTHER" id="PTHR32024">
    <property type="entry name" value="TRK SYSTEM POTASSIUM UPTAKE PROTEIN TRKG-RELATED"/>
    <property type="match status" value="1"/>
</dbReference>